<dbReference type="EMBL" id="KV878893">
    <property type="protein sequence ID" value="OJJ86108.1"/>
    <property type="molecule type" value="Genomic_DNA"/>
</dbReference>
<evidence type="ECO:0000313" key="2">
    <source>
        <dbReference type="Proteomes" id="UP000184300"/>
    </source>
</evidence>
<dbReference type="OrthoDB" id="4818326at2759"/>
<dbReference type="VEuPathDB" id="FungiDB:ASPGLDRAFT_45140"/>
<sequence length="461" mass="49545">MHQDGGNTGTIDYPGPLGNNLEVTTALEGIHILLWTKNGQTVAGYTTLGPSGLKWGLVAVDDEMKVQDTWYPEVDGQTLNVAYMELLLDTDQVVVTSKEGQVYIVQVSVADDGGASLNLAGMVNLTSTLAPGELLMNAMYDTDKNLWFSSGGLRSQGAHGDDPQNSTTIGYLPSGGTGDIHSIPIENQMIENGIAIKGTTAYVITGPSGTNEKPDAKGYLYAFGPGPGTSLTTHWKTEYEAGDVKKPGSFARGSGATPALLDDQYIAMTDNANGRVNLVIYHQDAKEKQEDQVVCKLPMFQSGSSNIDIAPVVQKQDDTYGIFLCNDYNAPPLYYADTGILNGDWNNLTQMAPGIARVDVTADGNCELAWEVPDLRIQSVPLISTKNGLVYGYTQSVKDSQDGVWVWYVVALDWRTGKEVWRVRAGAGGTYNDDYQPGALGPDGSFYQSVIGGVVRVRDGE</sequence>
<gene>
    <name evidence="1" type="ORF">ASPGLDRAFT_45140</name>
</gene>
<dbReference type="GeneID" id="34462433"/>
<dbReference type="AlphaFoldDB" id="A0A1L9VQA3"/>
<evidence type="ECO:0000313" key="1">
    <source>
        <dbReference type="EMBL" id="OJJ86108.1"/>
    </source>
</evidence>
<dbReference type="STRING" id="1160497.A0A1L9VQA3"/>
<dbReference type="Proteomes" id="UP000184300">
    <property type="component" value="Unassembled WGS sequence"/>
</dbReference>
<dbReference type="RefSeq" id="XP_022402802.1">
    <property type="nucleotide sequence ID" value="XM_022546172.1"/>
</dbReference>
<reference evidence="2" key="1">
    <citation type="journal article" date="2017" name="Genome Biol.">
        <title>Comparative genomics reveals high biological diversity and specific adaptations in the industrially and medically important fungal genus Aspergillus.</title>
        <authorList>
            <person name="de Vries R.P."/>
            <person name="Riley R."/>
            <person name="Wiebenga A."/>
            <person name="Aguilar-Osorio G."/>
            <person name="Amillis S."/>
            <person name="Uchima C.A."/>
            <person name="Anderluh G."/>
            <person name="Asadollahi M."/>
            <person name="Askin M."/>
            <person name="Barry K."/>
            <person name="Battaglia E."/>
            <person name="Bayram O."/>
            <person name="Benocci T."/>
            <person name="Braus-Stromeyer S.A."/>
            <person name="Caldana C."/>
            <person name="Canovas D."/>
            <person name="Cerqueira G.C."/>
            <person name="Chen F."/>
            <person name="Chen W."/>
            <person name="Choi C."/>
            <person name="Clum A."/>
            <person name="Dos Santos R.A."/>
            <person name="Damasio A.R."/>
            <person name="Diallinas G."/>
            <person name="Emri T."/>
            <person name="Fekete E."/>
            <person name="Flipphi M."/>
            <person name="Freyberg S."/>
            <person name="Gallo A."/>
            <person name="Gournas C."/>
            <person name="Habgood R."/>
            <person name="Hainaut M."/>
            <person name="Harispe M.L."/>
            <person name="Henrissat B."/>
            <person name="Hilden K.S."/>
            <person name="Hope R."/>
            <person name="Hossain A."/>
            <person name="Karabika E."/>
            <person name="Karaffa L."/>
            <person name="Karanyi Z."/>
            <person name="Krasevec N."/>
            <person name="Kuo A."/>
            <person name="Kusch H."/>
            <person name="LaButti K."/>
            <person name="Lagendijk E.L."/>
            <person name="Lapidus A."/>
            <person name="Levasseur A."/>
            <person name="Lindquist E."/>
            <person name="Lipzen A."/>
            <person name="Logrieco A.F."/>
            <person name="MacCabe A."/>
            <person name="Maekelae M.R."/>
            <person name="Malavazi I."/>
            <person name="Melin P."/>
            <person name="Meyer V."/>
            <person name="Mielnichuk N."/>
            <person name="Miskei M."/>
            <person name="Molnar A.P."/>
            <person name="Mule G."/>
            <person name="Ngan C.Y."/>
            <person name="Orejas M."/>
            <person name="Orosz E."/>
            <person name="Ouedraogo J.P."/>
            <person name="Overkamp K.M."/>
            <person name="Park H.-S."/>
            <person name="Perrone G."/>
            <person name="Piumi F."/>
            <person name="Punt P.J."/>
            <person name="Ram A.F."/>
            <person name="Ramon A."/>
            <person name="Rauscher S."/>
            <person name="Record E."/>
            <person name="Riano-Pachon D.M."/>
            <person name="Robert V."/>
            <person name="Roehrig J."/>
            <person name="Ruller R."/>
            <person name="Salamov A."/>
            <person name="Salih N.S."/>
            <person name="Samson R.A."/>
            <person name="Sandor E."/>
            <person name="Sanguinetti M."/>
            <person name="Schuetze T."/>
            <person name="Sepcic K."/>
            <person name="Shelest E."/>
            <person name="Sherlock G."/>
            <person name="Sophianopoulou V."/>
            <person name="Squina F.M."/>
            <person name="Sun H."/>
            <person name="Susca A."/>
            <person name="Todd R.B."/>
            <person name="Tsang A."/>
            <person name="Unkles S.E."/>
            <person name="van de Wiele N."/>
            <person name="van Rossen-Uffink D."/>
            <person name="Oliveira J.V."/>
            <person name="Vesth T.C."/>
            <person name="Visser J."/>
            <person name="Yu J.-H."/>
            <person name="Zhou M."/>
            <person name="Andersen M.R."/>
            <person name="Archer D.B."/>
            <person name="Baker S.E."/>
            <person name="Benoit I."/>
            <person name="Brakhage A.A."/>
            <person name="Braus G.H."/>
            <person name="Fischer R."/>
            <person name="Frisvad J.C."/>
            <person name="Goldman G.H."/>
            <person name="Houbraken J."/>
            <person name="Oakley B."/>
            <person name="Pocsi I."/>
            <person name="Scazzocchio C."/>
            <person name="Seiboth B."/>
            <person name="vanKuyk P.A."/>
            <person name="Wortman J."/>
            <person name="Dyer P.S."/>
            <person name="Grigoriev I.V."/>
        </authorList>
    </citation>
    <scope>NUCLEOTIDE SEQUENCE [LARGE SCALE GENOMIC DNA]</scope>
    <source>
        <strain evidence="2">CBS 516.65</strain>
    </source>
</reference>
<protein>
    <submittedName>
        <fullName evidence="1">Uncharacterized protein</fullName>
    </submittedName>
</protein>
<organism evidence="1 2">
    <name type="scientific">Aspergillus glaucus CBS 516.65</name>
    <dbReference type="NCBI Taxonomy" id="1160497"/>
    <lineage>
        <taxon>Eukaryota</taxon>
        <taxon>Fungi</taxon>
        <taxon>Dikarya</taxon>
        <taxon>Ascomycota</taxon>
        <taxon>Pezizomycotina</taxon>
        <taxon>Eurotiomycetes</taxon>
        <taxon>Eurotiomycetidae</taxon>
        <taxon>Eurotiales</taxon>
        <taxon>Aspergillaceae</taxon>
        <taxon>Aspergillus</taxon>
        <taxon>Aspergillus subgen. Aspergillus</taxon>
    </lineage>
</organism>
<name>A0A1L9VQA3_ASPGL</name>
<keyword evidence="2" id="KW-1185">Reference proteome</keyword>
<accession>A0A1L9VQA3</accession>
<proteinExistence type="predicted"/>